<evidence type="ECO:0000313" key="1">
    <source>
        <dbReference type="EMBL" id="CAG8624563.1"/>
    </source>
</evidence>
<sequence length="323" mass="36775">MSLFNVQNYKTNLDAAIQALDDLRISVGDLYNYLGRTWQEKDESDDDSSESLSLSEDSTTAELPPVILHIDTLRLKLEKTYVAEKSFGNQVDTCKENVEKIVEARGEDMKSLPLLKLHKDPPDLSLTTYCQTIEQNGRDALDVFLDEYNKYFTHIKDLTQLDRKALDQSLDEIIQSWLSQAPPKPKMQIERIVPEAKRNVSTMAVTVDGIFKVTIIFKTGRTGIPISIIRISFTGANEQKSIRESSDLLVYQKITQIAINKLNDLDTDNPIHDLLTIKEQKILYSAFNLQCAKLDVQKQSMRAMMVRRDSLAAQEFKISLILK</sequence>
<dbReference type="AlphaFoldDB" id="A0A9N9D626"/>
<gene>
    <name evidence="1" type="ORF">PBRASI_LOCUS8900</name>
</gene>
<protein>
    <submittedName>
        <fullName evidence="1">2107_t:CDS:1</fullName>
    </submittedName>
</protein>
<feature type="non-terminal residue" evidence="1">
    <location>
        <position position="323"/>
    </location>
</feature>
<organism evidence="1 2">
    <name type="scientific">Paraglomus brasilianum</name>
    <dbReference type="NCBI Taxonomy" id="144538"/>
    <lineage>
        <taxon>Eukaryota</taxon>
        <taxon>Fungi</taxon>
        <taxon>Fungi incertae sedis</taxon>
        <taxon>Mucoromycota</taxon>
        <taxon>Glomeromycotina</taxon>
        <taxon>Glomeromycetes</taxon>
        <taxon>Paraglomerales</taxon>
        <taxon>Paraglomeraceae</taxon>
        <taxon>Paraglomus</taxon>
    </lineage>
</organism>
<accession>A0A9N9D626</accession>
<dbReference type="EMBL" id="CAJVPI010001729">
    <property type="protein sequence ID" value="CAG8624563.1"/>
    <property type="molecule type" value="Genomic_DNA"/>
</dbReference>
<comment type="caution">
    <text evidence="1">The sequence shown here is derived from an EMBL/GenBank/DDBJ whole genome shotgun (WGS) entry which is preliminary data.</text>
</comment>
<reference evidence="1" key="1">
    <citation type="submission" date="2021-06" db="EMBL/GenBank/DDBJ databases">
        <authorList>
            <person name="Kallberg Y."/>
            <person name="Tangrot J."/>
            <person name="Rosling A."/>
        </authorList>
    </citation>
    <scope>NUCLEOTIDE SEQUENCE</scope>
    <source>
        <strain evidence="1">BR232B</strain>
    </source>
</reference>
<proteinExistence type="predicted"/>
<dbReference type="OrthoDB" id="10261040at2759"/>
<keyword evidence="2" id="KW-1185">Reference proteome</keyword>
<dbReference type="Proteomes" id="UP000789739">
    <property type="component" value="Unassembled WGS sequence"/>
</dbReference>
<evidence type="ECO:0000313" key="2">
    <source>
        <dbReference type="Proteomes" id="UP000789739"/>
    </source>
</evidence>
<name>A0A9N9D626_9GLOM</name>